<dbReference type="EMBL" id="JADOES010000004">
    <property type="protein sequence ID" value="MBT9314506.1"/>
    <property type="molecule type" value="Genomic_DNA"/>
</dbReference>
<organism evidence="2 3">
    <name type="scientific">Leptothoe spongobia TAU-MAC 1115</name>
    <dbReference type="NCBI Taxonomy" id="1967444"/>
    <lineage>
        <taxon>Bacteria</taxon>
        <taxon>Bacillati</taxon>
        <taxon>Cyanobacteriota</taxon>
        <taxon>Cyanophyceae</taxon>
        <taxon>Nodosilineales</taxon>
        <taxon>Cymatolegaceae</taxon>
        <taxon>Leptothoe</taxon>
        <taxon>Leptothoe spongobia</taxon>
    </lineage>
</organism>
<keyword evidence="3" id="KW-1185">Reference proteome</keyword>
<gene>
    <name evidence="2" type="ORF">IXB50_03605</name>
</gene>
<sequence length="92" mass="10183">MNGHGTGDYRTGAENATFQPPTGPVSNPAGFVGPAILQSHQPLAVKQMMAKVAAQLAHDPMAMQQFCDRVYQLLCDDVRAQHERAHSYRKRY</sequence>
<accession>A0A947DCD6</accession>
<protein>
    <submittedName>
        <fullName evidence="2">Uncharacterized protein</fullName>
    </submittedName>
</protein>
<dbReference type="Proteomes" id="UP000717364">
    <property type="component" value="Unassembled WGS sequence"/>
</dbReference>
<evidence type="ECO:0000256" key="1">
    <source>
        <dbReference type="SAM" id="MobiDB-lite"/>
    </source>
</evidence>
<reference evidence="2" key="2">
    <citation type="journal article" date="2021" name="Mar. Drugs">
        <title>Genome Reduction and Secondary Metabolism of the Marine Sponge-Associated Cyanobacterium Leptothoe.</title>
        <authorList>
            <person name="Konstantinou D."/>
            <person name="Popin R.V."/>
            <person name="Fewer D.P."/>
            <person name="Sivonen K."/>
            <person name="Gkelis S."/>
        </authorList>
    </citation>
    <scope>NUCLEOTIDE SEQUENCE</scope>
    <source>
        <strain evidence="2">TAU-MAC 1115</strain>
    </source>
</reference>
<reference evidence="2" key="1">
    <citation type="submission" date="2020-11" db="EMBL/GenBank/DDBJ databases">
        <authorList>
            <person name="Konstantinou D."/>
            <person name="Gkelis S."/>
            <person name="Popin R."/>
            <person name="Fewer D."/>
            <person name="Sivonen K."/>
        </authorList>
    </citation>
    <scope>NUCLEOTIDE SEQUENCE</scope>
    <source>
        <strain evidence="2">TAU-MAC 1115</strain>
    </source>
</reference>
<evidence type="ECO:0000313" key="2">
    <source>
        <dbReference type="EMBL" id="MBT9314506.1"/>
    </source>
</evidence>
<evidence type="ECO:0000313" key="3">
    <source>
        <dbReference type="Proteomes" id="UP000717364"/>
    </source>
</evidence>
<dbReference type="RefSeq" id="WP_215607572.1">
    <property type="nucleotide sequence ID" value="NZ_JADOES010000004.1"/>
</dbReference>
<proteinExistence type="predicted"/>
<feature type="region of interest" description="Disordered" evidence="1">
    <location>
        <begin position="1"/>
        <end position="33"/>
    </location>
</feature>
<dbReference type="AlphaFoldDB" id="A0A947DCD6"/>
<name>A0A947DCD6_9CYAN</name>
<comment type="caution">
    <text evidence="2">The sequence shown here is derived from an EMBL/GenBank/DDBJ whole genome shotgun (WGS) entry which is preliminary data.</text>
</comment>